<dbReference type="AlphaFoldDB" id="A0A3M7L0L2"/>
<dbReference type="Pfam" id="PF01693">
    <property type="entry name" value="Cauli_VI"/>
    <property type="match status" value="1"/>
</dbReference>
<dbReference type="EMBL" id="QOKY01000151">
    <property type="protein sequence ID" value="RMZ56281.1"/>
    <property type="molecule type" value="Genomic_DNA"/>
</dbReference>
<sequence length="1167" mass="121595">MARAHAAAVSGLIAASVTGVAGPAAELEALAALLLDPIAASPAPPRALEWAWGLYRSDLRAALEACRAIDPGAAYTLLARWRALPWHTADFQLRPGSDCAETCLRALGAHLLSPDGGAAEALVAGLDFQPLLERAGTCPGQAAELALLALRTSLLLPDGDLPVWVVELLMPEEGPGDENVVPGCAASSPSCALQRLLQRADWGLVSAAARASSAVPWLALPMALAPSGVHGDAAAVASRVVRAAGVLGAAAAAAGHLAAAGAAAAMLAPLFGFSLAQGRLWAASADGPAAQASKGASPRVDLPPDIPLELLEGTEEGRALAEQQGRVAGGEGIVVEVTATWRLDCASLAGPILQALLHAASPVMNTAPLPRSGSARDSTVGETPAHEARSGRGPGPPGPPSWSQQAEAELGRSLEDNAKPGANLVSDLLSALAESPATVLTQEALACGTRGMLPWDEASALFIAANDVNVEADNETACALTDALCAATAAYAVPRAPELARVLLRGSLLASHLHRTAAVPRLWEALLELMVAGEACAEAGRPLAVAFLVEQLRRATLAVDKWPWQELVAEVTRAVVQLDPGSSPRGPLQVVPAWLALLSWVGDSRWRRLPAGPHTAAVQEWTEALSLRVLALQISDLEPGAAGSLQRPASPSMLDVALRRLKGFQTQIQLQGLGRRDAGAAARKEGGGLLDRVKDILRPSEGRDGDHKGMGTRLPQTYLPTADPDDPAPPSPEPGPAPAAPNKLPKVWAKGLSAVRSKILPSSRGDSPAKGQPPGRGEDRGDWVRLGLAAFAIAAYVRSVLCPSLVTPPRVGPADMSPATPLGQAQHSHARSISMGSWRWDEHLLRELDTVLEARGELDVLEQLRGCPALVQHGEEFHAFFALVPELLSASTGVPAFQLRLQQLLLPGSEEAVVNIGLEAGTYPCMLQACRPVLRALTAPRPPLSLRHMGKYSVYAVASGRNPGLYSSWGETESQVRQYSGSQYKGFHSVEAAQAYMESRGAAPSAPEPASSSGYGASYSLGGSSSYARSGSRSSSSSQARSPHEPSYGRDSYQPGRSFSSAPAYDHQAGATPSHSWTEEDDDDSYLPPHSSYSAAPVARAQPQPPPPKSIRLEFDGASKNNPGPAGLGAVLSMNAVADALSNQAISEHRSGTTSQVWQLENPSTQQ</sequence>
<feature type="region of interest" description="Disordered" evidence="1">
    <location>
        <begin position="1022"/>
        <end position="1129"/>
    </location>
</feature>
<evidence type="ECO:0000256" key="2">
    <source>
        <dbReference type="SAM" id="SignalP"/>
    </source>
</evidence>
<feature type="region of interest" description="Disordered" evidence="1">
    <location>
        <begin position="1145"/>
        <end position="1167"/>
    </location>
</feature>
<dbReference type="InterPro" id="IPR011320">
    <property type="entry name" value="RNase_H1_N"/>
</dbReference>
<feature type="compositionally biased region" description="Pro residues" evidence="1">
    <location>
        <begin position="727"/>
        <end position="739"/>
    </location>
</feature>
<comment type="caution">
    <text evidence="4">The sequence shown here is derived from an EMBL/GenBank/DDBJ whole genome shotgun (WGS) entry which is preliminary data.</text>
</comment>
<dbReference type="SUPFAM" id="SSF55658">
    <property type="entry name" value="L9 N-domain-like"/>
    <property type="match status" value="1"/>
</dbReference>
<gene>
    <name evidence="4" type="ORF">APUTEX25_002471</name>
</gene>
<reference evidence="5" key="1">
    <citation type="journal article" date="2018" name="Algal Res.">
        <title>Characterization of plant carbon substrate utilization by Auxenochlorella protothecoides.</title>
        <authorList>
            <person name="Vogler B.W."/>
            <person name="Starkenburg S.R."/>
            <person name="Sudasinghe N."/>
            <person name="Schambach J.Y."/>
            <person name="Rollin J.A."/>
            <person name="Pattathil S."/>
            <person name="Barry A.N."/>
        </authorList>
    </citation>
    <scope>NUCLEOTIDE SEQUENCE [LARGE SCALE GENOMIC DNA]</scope>
    <source>
        <strain evidence="5">UTEX 25</strain>
    </source>
</reference>
<proteinExistence type="predicted"/>
<dbReference type="InterPro" id="IPR009027">
    <property type="entry name" value="Ribosomal_bL9/RNase_H1_N"/>
</dbReference>
<feature type="compositionally biased region" description="Low complexity" evidence="1">
    <location>
        <begin position="1022"/>
        <end position="1041"/>
    </location>
</feature>
<feature type="compositionally biased region" description="Basic and acidic residues" evidence="1">
    <location>
        <begin position="691"/>
        <end position="709"/>
    </location>
</feature>
<feature type="domain" description="RNase H type-1" evidence="3">
    <location>
        <begin position="1107"/>
        <end position="1167"/>
    </location>
</feature>
<feature type="region of interest" description="Disordered" evidence="1">
    <location>
        <begin position="691"/>
        <end position="744"/>
    </location>
</feature>
<dbReference type="Proteomes" id="UP000279271">
    <property type="component" value="Unassembled WGS sequence"/>
</dbReference>
<evidence type="ECO:0000256" key="1">
    <source>
        <dbReference type="SAM" id="MobiDB-lite"/>
    </source>
</evidence>
<keyword evidence="2" id="KW-0732">Signal</keyword>
<accession>A0A3M7L0L2</accession>
<protein>
    <recommendedName>
        <fullName evidence="3">RNase H type-1 domain-containing protein</fullName>
    </recommendedName>
</protein>
<dbReference type="PROSITE" id="PS50879">
    <property type="entry name" value="RNASE_H_1"/>
    <property type="match status" value="1"/>
</dbReference>
<dbReference type="GO" id="GO:0003676">
    <property type="term" value="F:nucleic acid binding"/>
    <property type="evidence" value="ECO:0007669"/>
    <property type="project" value="InterPro"/>
</dbReference>
<feature type="chain" id="PRO_5018058833" description="RNase H type-1 domain-containing protein" evidence="2">
    <location>
        <begin position="20"/>
        <end position="1167"/>
    </location>
</feature>
<dbReference type="InterPro" id="IPR037056">
    <property type="entry name" value="RNase_H1_N_sf"/>
</dbReference>
<evidence type="ECO:0000313" key="4">
    <source>
        <dbReference type="EMBL" id="RMZ56281.1"/>
    </source>
</evidence>
<dbReference type="GO" id="GO:0004523">
    <property type="term" value="F:RNA-DNA hybrid ribonuclease activity"/>
    <property type="evidence" value="ECO:0007669"/>
    <property type="project" value="InterPro"/>
</dbReference>
<dbReference type="InterPro" id="IPR002156">
    <property type="entry name" value="RNaseH_domain"/>
</dbReference>
<evidence type="ECO:0000313" key="5">
    <source>
        <dbReference type="Proteomes" id="UP000279271"/>
    </source>
</evidence>
<dbReference type="Gene3D" id="3.40.970.10">
    <property type="entry name" value="Ribonuclease H1, N-terminal domain"/>
    <property type="match status" value="1"/>
</dbReference>
<feature type="signal peptide" evidence="2">
    <location>
        <begin position="1"/>
        <end position="19"/>
    </location>
</feature>
<organism evidence="4 5">
    <name type="scientific">Auxenochlorella protothecoides</name>
    <name type="common">Green microalga</name>
    <name type="synonym">Chlorella protothecoides</name>
    <dbReference type="NCBI Taxonomy" id="3075"/>
    <lineage>
        <taxon>Eukaryota</taxon>
        <taxon>Viridiplantae</taxon>
        <taxon>Chlorophyta</taxon>
        <taxon>core chlorophytes</taxon>
        <taxon>Trebouxiophyceae</taxon>
        <taxon>Chlorellales</taxon>
        <taxon>Chlorellaceae</taxon>
        <taxon>Auxenochlorella</taxon>
    </lineage>
</organism>
<evidence type="ECO:0000259" key="3">
    <source>
        <dbReference type="PROSITE" id="PS50879"/>
    </source>
</evidence>
<name>A0A3M7L0L2_AUXPR</name>
<feature type="region of interest" description="Disordered" evidence="1">
    <location>
        <begin position="758"/>
        <end position="781"/>
    </location>
</feature>
<feature type="region of interest" description="Disordered" evidence="1">
    <location>
        <begin position="367"/>
        <end position="409"/>
    </location>
</feature>